<evidence type="ECO:0000313" key="3">
    <source>
        <dbReference type="EMBL" id="KAK2592091.1"/>
    </source>
</evidence>
<gene>
    <name evidence="3" type="ORF">QQS21_010197</name>
</gene>
<comment type="similarity">
    <text evidence="1">Belongs to the peptidase S12 family.</text>
</comment>
<accession>A0AAJ0FPL5</accession>
<dbReference type="InterPro" id="IPR001466">
    <property type="entry name" value="Beta-lactam-related"/>
</dbReference>
<comment type="caution">
    <text evidence="3">The sequence shown here is derived from an EMBL/GenBank/DDBJ whole genome shotgun (WGS) entry which is preliminary data.</text>
</comment>
<dbReference type="SUPFAM" id="SSF56601">
    <property type="entry name" value="beta-lactamase/transpeptidase-like"/>
    <property type="match status" value="1"/>
</dbReference>
<reference evidence="3" key="1">
    <citation type="submission" date="2023-06" db="EMBL/GenBank/DDBJ databases">
        <title>Conoideocrella luteorostrata (Hypocreales: Clavicipitaceae), a potential biocontrol fungus for elongate hemlock scale in United States Christmas tree production areas.</title>
        <authorList>
            <person name="Barrett H."/>
            <person name="Lovett B."/>
            <person name="Macias A.M."/>
            <person name="Stajich J.E."/>
            <person name="Kasson M.T."/>
        </authorList>
    </citation>
    <scope>NUCLEOTIDE SEQUENCE</scope>
    <source>
        <strain evidence="3">ARSEF 14590</strain>
    </source>
</reference>
<protein>
    <recommendedName>
        <fullName evidence="2">Beta-lactamase-related domain-containing protein</fullName>
    </recommendedName>
</protein>
<dbReference type="EMBL" id="JASWJB010000288">
    <property type="protein sequence ID" value="KAK2592091.1"/>
    <property type="molecule type" value="Genomic_DNA"/>
</dbReference>
<dbReference type="AlphaFoldDB" id="A0AAJ0FPL5"/>
<dbReference type="Pfam" id="PF00144">
    <property type="entry name" value="Beta-lactamase"/>
    <property type="match status" value="1"/>
</dbReference>
<proteinExistence type="inferred from homology"/>
<dbReference type="PANTHER" id="PTHR46825">
    <property type="entry name" value="D-ALANYL-D-ALANINE-CARBOXYPEPTIDASE/ENDOPEPTIDASE AMPH"/>
    <property type="match status" value="1"/>
</dbReference>
<evidence type="ECO:0000256" key="1">
    <source>
        <dbReference type="ARBA" id="ARBA00038215"/>
    </source>
</evidence>
<dbReference type="Gene3D" id="3.40.710.10">
    <property type="entry name" value="DD-peptidase/beta-lactamase superfamily"/>
    <property type="match status" value="1"/>
</dbReference>
<name>A0AAJ0FPL5_9HYPO</name>
<feature type="domain" description="Beta-lactamase-related" evidence="2">
    <location>
        <begin position="68"/>
        <end position="276"/>
    </location>
</feature>
<dbReference type="InterPro" id="IPR012338">
    <property type="entry name" value="Beta-lactam/transpept-like"/>
</dbReference>
<sequence>MASEKKVTWGELLRSFWPGAATAAAAAAPEAGQNDATESKPIYTAEQNIRTRVQSRVKDMDEIRSLCRVSSISVGILHEGKPNFEQNIVRRDDPSASCPDSQYLYTLCSVSKTFVSAALGILVEDGCLCWTDTVGQYLPNFNPVGDVDISEKATFNDILRHSGGLDNPVVSLLGPGGKVMVPQHDFMDVLNGTPTTRHGKTLFGSWTYSNVGYALLALVVEEVSGEPFAQFVQSRILTPLGMNNTVVTAARIKESGAVAHSYAQDAGWVMEEPSTLADNTTKKDEQAARDKSILGQKSGKRILYKSVGIGFCGTCSVNMFPETRSAVVAFSNGTNCGDAADFCASLLMQELFDLELRVDILDMAWGLSEAEGDALNYKGAYRGLGITLTIQDGANGDGLDLYFNGRMDMTQPLKHFAKDQYSFWPESQDAWLEGGWLDWDYYLVGILTFVRNGTKANEVIGLTWVWEEGCDPYLFQKVDCVVAPENDEAS</sequence>
<evidence type="ECO:0000313" key="4">
    <source>
        <dbReference type="Proteomes" id="UP001251528"/>
    </source>
</evidence>
<dbReference type="PANTHER" id="PTHR46825:SF14">
    <property type="entry name" value="BETA-LACTAMASE-RELATED DOMAIN-CONTAINING PROTEIN"/>
    <property type="match status" value="1"/>
</dbReference>
<keyword evidence="4" id="KW-1185">Reference proteome</keyword>
<dbReference type="InterPro" id="IPR050491">
    <property type="entry name" value="AmpC-like"/>
</dbReference>
<evidence type="ECO:0000259" key="2">
    <source>
        <dbReference type="Pfam" id="PF00144"/>
    </source>
</evidence>
<organism evidence="3 4">
    <name type="scientific">Conoideocrella luteorostrata</name>
    <dbReference type="NCBI Taxonomy" id="1105319"/>
    <lineage>
        <taxon>Eukaryota</taxon>
        <taxon>Fungi</taxon>
        <taxon>Dikarya</taxon>
        <taxon>Ascomycota</taxon>
        <taxon>Pezizomycotina</taxon>
        <taxon>Sordariomycetes</taxon>
        <taxon>Hypocreomycetidae</taxon>
        <taxon>Hypocreales</taxon>
        <taxon>Clavicipitaceae</taxon>
        <taxon>Conoideocrella</taxon>
    </lineage>
</organism>
<dbReference type="Proteomes" id="UP001251528">
    <property type="component" value="Unassembled WGS sequence"/>
</dbReference>